<organism evidence="2 3">
    <name type="scientific">Virgibacillus phasianinus</name>
    <dbReference type="NCBI Taxonomy" id="2017483"/>
    <lineage>
        <taxon>Bacteria</taxon>
        <taxon>Bacillati</taxon>
        <taxon>Bacillota</taxon>
        <taxon>Bacilli</taxon>
        <taxon>Bacillales</taxon>
        <taxon>Bacillaceae</taxon>
        <taxon>Virgibacillus</taxon>
    </lineage>
</organism>
<keyword evidence="3" id="KW-1185">Reference proteome</keyword>
<name>A0A220U6R1_9BACI</name>
<dbReference type="Proteomes" id="UP000198312">
    <property type="component" value="Chromosome"/>
</dbReference>
<sequence>MKPNRKTNNQENFWWQIRHVFGFMLCIILTAASLWATFYSGYEPKLLFIAIAVLAFVQALIQLFQVDLNN</sequence>
<protein>
    <submittedName>
        <fullName evidence="2">Uncharacterized protein</fullName>
    </submittedName>
</protein>
<dbReference type="OrthoDB" id="2972925at2"/>
<dbReference type="KEGG" id="vil:CFK37_17570"/>
<gene>
    <name evidence="2" type="ORF">CFK37_17570</name>
</gene>
<evidence type="ECO:0000256" key="1">
    <source>
        <dbReference type="SAM" id="Phobius"/>
    </source>
</evidence>
<proteinExistence type="predicted"/>
<dbReference type="RefSeq" id="WP_089063097.1">
    <property type="nucleotide sequence ID" value="NZ_CP022315.1"/>
</dbReference>
<keyword evidence="1" id="KW-1133">Transmembrane helix</keyword>
<reference evidence="2 3" key="1">
    <citation type="submission" date="2017-07" db="EMBL/GenBank/DDBJ databases">
        <title>Virgibacillus sp. LM2416.</title>
        <authorList>
            <person name="Tak E.J."/>
            <person name="Bae J.-W."/>
        </authorList>
    </citation>
    <scope>NUCLEOTIDE SEQUENCE [LARGE SCALE GENOMIC DNA]</scope>
    <source>
        <strain evidence="2 3">LM2416</strain>
    </source>
</reference>
<evidence type="ECO:0000313" key="2">
    <source>
        <dbReference type="EMBL" id="ASK63838.1"/>
    </source>
</evidence>
<dbReference type="EMBL" id="CP022315">
    <property type="protein sequence ID" value="ASK63838.1"/>
    <property type="molecule type" value="Genomic_DNA"/>
</dbReference>
<feature type="transmembrane region" description="Helical" evidence="1">
    <location>
        <begin position="46"/>
        <end position="64"/>
    </location>
</feature>
<dbReference type="AlphaFoldDB" id="A0A220U6R1"/>
<keyword evidence="1" id="KW-0812">Transmembrane</keyword>
<accession>A0A220U6R1</accession>
<feature type="transmembrane region" description="Helical" evidence="1">
    <location>
        <begin position="20"/>
        <end position="40"/>
    </location>
</feature>
<keyword evidence="1" id="KW-0472">Membrane</keyword>
<evidence type="ECO:0000313" key="3">
    <source>
        <dbReference type="Proteomes" id="UP000198312"/>
    </source>
</evidence>